<keyword evidence="7" id="KW-0436">Ligase</keyword>
<comment type="subcellular location">
    <subcellularLocation>
        <location evidence="1">Membrane</location>
        <topology evidence="1">Multi-pass membrane protein</topology>
    </subcellularLocation>
</comment>
<evidence type="ECO:0000256" key="2">
    <source>
        <dbReference type="ARBA" id="ARBA00022692"/>
    </source>
</evidence>
<comment type="caution">
    <text evidence="7">The sequence shown here is derived from an EMBL/GenBank/DDBJ whole genome shotgun (WGS) entry which is preliminary data.</text>
</comment>
<dbReference type="Pfam" id="PF04932">
    <property type="entry name" value="Wzy_C"/>
    <property type="match status" value="1"/>
</dbReference>
<keyword evidence="2 5" id="KW-0812">Transmembrane</keyword>
<name>A0A9D9HRX8_9BACT</name>
<evidence type="ECO:0000256" key="1">
    <source>
        <dbReference type="ARBA" id="ARBA00004141"/>
    </source>
</evidence>
<feature type="transmembrane region" description="Helical" evidence="5">
    <location>
        <begin position="40"/>
        <end position="58"/>
    </location>
</feature>
<evidence type="ECO:0000256" key="3">
    <source>
        <dbReference type="ARBA" id="ARBA00022989"/>
    </source>
</evidence>
<organism evidence="7 8">
    <name type="scientific">Candidatus Gallipaludibacter merdavium</name>
    <dbReference type="NCBI Taxonomy" id="2840839"/>
    <lineage>
        <taxon>Bacteria</taxon>
        <taxon>Pseudomonadati</taxon>
        <taxon>Bacteroidota</taxon>
        <taxon>Bacteroidia</taxon>
        <taxon>Bacteroidales</taxon>
        <taxon>Candidatus Gallipaludibacter</taxon>
    </lineage>
</organism>
<dbReference type="InterPro" id="IPR007016">
    <property type="entry name" value="O-antigen_ligase-rel_domated"/>
</dbReference>
<protein>
    <submittedName>
        <fullName evidence="7">O-antigen ligase family protein</fullName>
    </submittedName>
</protein>
<reference evidence="7" key="2">
    <citation type="journal article" date="2021" name="PeerJ">
        <title>Extensive microbial diversity within the chicken gut microbiome revealed by metagenomics and culture.</title>
        <authorList>
            <person name="Gilroy R."/>
            <person name="Ravi A."/>
            <person name="Getino M."/>
            <person name="Pursley I."/>
            <person name="Horton D.L."/>
            <person name="Alikhan N.F."/>
            <person name="Baker D."/>
            <person name="Gharbi K."/>
            <person name="Hall N."/>
            <person name="Watson M."/>
            <person name="Adriaenssens E.M."/>
            <person name="Foster-Nyarko E."/>
            <person name="Jarju S."/>
            <person name="Secka A."/>
            <person name="Antonio M."/>
            <person name="Oren A."/>
            <person name="Chaudhuri R.R."/>
            <person name="La Ragione R."/>
            <person name="Hildebrand F."/>
            <person name="Pallen M.J."/>
        </authorList>
    </citation>
    <scope>NUCLEOTIDE SEQUENCE</scope>
    <source>
        <strain evidence="7">G3-3990</strain>
    </source>
</reference>
<feature type="non-terminal residue" evidence="7">
    <location>
        <position position="143"/>
    </location>
</feature>
<evidence type="ECO:0000256" key="5">
    <source>
        <dbReference type="SAM" id="Phobius"/>
    </source>
</evidence>
<keyword evidence="3 5" id="KW-1133">Transmembrane helix</keyword>
<gene>
    <name evidence="7" type="ORF">IAA73_02260</name>
</gene>
<reference evidence="7" key="1">
    <citation type="submission" date="2020-10" db="EMBL/GenBank/DDBJ databases">
        <authorList>
            <person name="Gilroy R."/>
        </authorList>
    </citation>
    <scope>NUCLEOTIDE SEQUENCE</scope>
    <source>
        <strain evidence="7">G3-3990</strain>
    </source>
</reference>
<feature type="transmembrane region" description="Helical" evidence="5">
    <location>
        <begin position="17"/>
        <end position="34"/>
    </location>
</feature>
<dbReference type="GO" id="GO:0016874">
    <property type="term" value="F:ligase activity"/>
    <property type="evidence" value="ECO:0007669"/>
    <property type="project" value="UniProtKB-KW"/>
</dbReference>
<dbReference type="PANTHER" id="PTHR37422">
    <property type="entry name" value="TEICHURONIC ACID BIOSYNTHESIS PROTEIN TUAE"/>
    <property type="match status" value="1"/>
</dbReference>
<evidence type="ECO:0000256" key="4">
    <source>
        <dbReference type="ARBA" id="ARBA00023136"/>
    </source>
</evidence>
<feature type="domain" description="O-antigen ligase-related" evidence="6">
    <location>
        <begin position="27"/>
        <end position="137"/>
    </location>
</feature>
<dbReference type="InterPro" id="IPR051533">
    <property type="entry name" value="WaaL-like"/>
</dbReference>
<feature type="transmembrane region" description="Helical" evidence="5">
    <location>
        <begin position="70"/>
        <end position="88"/>
    </location>
</feature>
<dbReference type="GO" id="GO:0016020">
    <property type="term" value="C:membrane"/>
    <property type="evidence" value="ECO:0007669"/>
    <property type="project" value="UniProtKB-SubCell"/>
</dbReference>
<dbReference type="Proteomes" id="UP000823641">
    <property type="component" value="Unassembled WGS sequence"/>
</dbReference>
<evidence type="ECO:0000313" key="7">
    <source>
        <dbReference type="EMBL" id="MBO8459142.1"/>
    </source>
</evidence>
<evidence type="ECO:0000313" key="8">
    <source>
        <dbReference type="Proteomes" id="UP000823641"/>
    </source>
</evidence>
<dbReference type="AlphaFoldDB" id="A0A9D9HRX8"/>
<keyword evidence="4 5" id="KW-0472">Membrane</keyword>
<dbReference type="PANTHER" id="PTHR37422:SF13">
    <property type="entry name" value="LIPOPOLYSACCHARIDE BIOSYNTHESIS PROTEIN PA4999-RELATED"/>
    <property type="match status" value="1"/>
</dbReference>
<proteinExistence type="predicted"/>
<dbReference type="EMBL" id="JADIMG010000024">
    <property type="protein sequence ID" value="MBO8459142.1"/>
    <property type="molecule type" value="Genomic_DNA"/>
</dbReference>
<evidence type="ECO:0000259" key="6">
    <source>
        <dbReference type="Pfam" id="PF04932"/>
    </source>
</evidence>
<sequence>MISLGLLVYTIKKPHKIGISLLLLSLTIQSYGLYLTDSRAAWIASLSGFICFISFYNPKKINIFFQKRRITKITLAIGLFCIIAGLMYSHRPASANARLLIGRVSANMIADSPIFGHGPESFSKKYMLYQAEYFKQHPDTEWA</sequence>
<accession>A0A9D9HRX8</accession>